<dbReference type="AlphaFoldDB" id="A0A1F5EDY8"/>
<dbReference type="PANTHER" id="PTHR24363:SF0">
    <property type="entry name" value="SERINE_THREONINE KINASE LIKE DOMAIN CONTAINING 1"/>
    <property type="match status" value="1"/>
</dbReference>
<dbReference type="Pfam" id="PF00069">
    <property type="entry name" value="Pkinase"/>
    <property type="match status" value="1"/>
</dbReference>
<proteinExistence type="predicted"/>
<dbReference type="SUPFAM" id="SSF56112">
    <property type="entry name" value="Protein kinase-like (PK-like)"/>
    <property type="match status" value="1"/>
</dbReference>
<evidence type="ECO:0000256" key="4">
    <source>
        <dbReference type="ARBA" id="ARBA00022741"/>
    </source>
</evidence>
<dbReference type="GO" id="GO:0005524">
    <property type="term" value="F:ATP binding"/>
    <property type="evidence" value="ECO:0007669"/>
    <property type="project" value="UniProtKB-UniRule"/>
</dbReference>
<feature type="transmembrane region" description="Helical" evidence="10">
    <location>
        <begin position="327"/>
        <end position="347"/>
    </location>
</feature>
<dbReference type="InterPro" id="IPR011990">
    <property type="entry name" value="TPR-like_helical_dom_sf"/>
</dbReference>
<evidence type="ECO:0000256" key="3">
    <source>
        <dbReference type="ARBA" id="ARBA00022679"/>
    </source>
</evidence>
<evidence type="ECO:0000256" key="8">
    <source>
        <dbReference type="ARBA" id="ARBA00048679"/>
    </source>
</evidence>
<gene>
    <name evidence="12" type="ORF">A3F08_02735</name>
</gene>
<keyword evidence="6 9" id="KW-0067">ATP-binding</keyword>
<evidence type="ECO:0000256" key="2">
    <source>
        <dbReference type="ARBA" id="ARBA00022527"/>
    </source>
</evidence>
<accession>A0A1F5EDY8</accession>
<organism evidence="12 13">
    <name type="scientific">Candidatus Berkelbacteria bacterium RIFCSPHIGHO2_12_FULL_36_9</name>
    <dbReference type="NCBI Taxonomy" id="1797469"/>
    <lineage>
        <taxon>Bacteria</taxon>
        <taxon>Candidatus Berkelbacteria</taxon>
    </lineage>
</organism>
<evidence type="ECO:0000313" key="13">
    <source>
        <dbReference type="Proteomes" id="UP000176451"/>
    </source>
</evidence>
<keyword evidence="3" id="KW-0808">Transferase</keyword>
<dbReference type="Gene3D" id="1.10.510.10">
    <property type="entry name" value="Transferase(Phosphotransferase) domain 1"/>
    <property type="match status" value="1"/>
</dbReference>
<dbReference type="GO" id="GO:0004674">
    <property type="term" value="F:protein serine/threonine kinase activity"/>
    <property type="evidence" value="ECO:0007669"/>
    <property type="project" value="UniProtKB-KW"/>
</dbReference>
<dbReference type="Gene3D" id="1.25.40.10">
    <property type="entry name" value="Tetratricopeptide repeat domain"/>
    <property type="match status" value="1"/>
</dbReference>
<keyword evidence="10" id="KW-1133">Transmembrane helix</keyword>
<keyword evidence="5" id="KW-0418">Kinase</keyword>
<comment type="catalytic activity">
    <reaction evidence="8">
        <text>L-seryl-[protein] + ATP = O-phospho-L-seryl-[protein] + ADP + H(+)</text>
        <dbReference type="Rhea" id="RHEA:17989"/>
        <dbReference type="Rhea" id="RHEA-COMP:9863"/>
        <dbReference type="Rhea" id="RHEA-COMP:11604"/>
        <dbReference type="ChEBI" id="CHEBI:15378"/>
        <dbReference type="ChEBI" id="CHEBI:29999"/>
        <dbReference type="ChEBI" id="CHEBI:30616"/>
        <dbReference type="ChEBI" id="CHEBI:83421"/>
        <dbReference type="ChEBI" id="CHEBI:456216"/>
        <dbReference type="EC" id="2.7.11.1"/>
    </reaction>
</comment>
<keyword evidence="10" id="KW-0812">Transmembrane</keyword>
<feature type="binding site" evidence="9">
    <location>
        <position position="44"/>
    </location>
    <ligand>
        <name>ATP</name>
        <dbReference type="ChEBI" id="CHEBI:30616"/>
    </ligand>
</feature>
<protein>
    <recommendedName>
        <fullName evidence="1">non-specific serine/threonine protein kinase</fullName>
        <ecNumber evidence="1">2.7.11.1</ecNumber>
    </recommendedName>
</protein>
<evidence type="ECO:0000313" key="12">
    <source>
        <dbReference type="EMBL" id="OGD65563.1"/>
    </source>
</evidence>
<feature type="transmembrane region" description="Helical" evidence="10">
    <location>
        <begin position="488"/>
        <end position="513"/>
    </location>
</feature>
<reference evidence="12 13" key="1">
    <citation type="journal article" date="2016" name="Nat. Commun.">
        <title>Thousands of microbial genomes shed light on interconnected biogeochemical processes in an aquifer system.</title>
        <authorList>
            <person name="Anantharaman K."/>
            <person name="Brown C.T."/>
            <person name="Hug L.A."/>
            <person name="Sharon I."/>
            <person name="Castelle C.J."/>
            <person name="Probst A.J."/>
            <person name="Thomas B.C."/>
            <person name="Singh A."/>
            <person name="Wilkins M.J."/>
            <person name="Karaoz U."/>
            <person name="Brodie E.L."/>
            <person name="Williams K.H."/>
            <person name="Hubbard S.S."/>
            <person name="Banfield J.F."/>
        </authorList>
    </citation>
    <scope>NUCLEOTIDE SEQUENCE [LARGE SCALE GENOMIC DNA]</scope>
</reference>
<name>A0A1F5EDY8_9BACT</name>
<dbReference type="PROSITE" id="PS50011">
    <property type="entry name" value="PROTEIN_KINASE_DOM"/>
    <property type="match status" value="1"/>
</dbReference>
<evidence type="ECO:0000256" key="10">
    <source>
        <dbReference type="SAM" id="Phobius"/>
    </source>
</evidence>
<dbReference type="CDD" id="cd14014">
    <property type="entry name" value="STKc_PknB_like"/>
    <property type="match status" value="1"/>
</dbReference>
<comment type="caution">
    <text evidence="12">The sequence shown here is derived from an EMBL/GenBank/DDBJ whole genome shotgun (WGS) entry which is preliminary data.</text>
</comment>
<evidence type="ECO:0000256" key="6">
    <source>
        <dbReference type="ARBA" id="ARBA00022840"/>
    </source>
</evidence>
<feature type="transmembrane region" description="Helical" evidence="10">
    <location>
        <begin position="525"/>
        <end position="545"/>
    </location>
</feature>
<dbReference type="SMART" id="SM00220">
    <property type="entry name" value="S_TKc"/>
    <property type="match status" value="1"/>
</dbReference>
<keyword evidence="2" id="KW-0723">Serine/threonine-protein kinase</keyword>
<comment type="catalytic activity">
    <reaction evidence="7">
        <text>L-threonyl-[protein] + ATP = O-phospho-L-threonyl-[protein] + ADP + H(+)</text>
        <dbReference type="Rhea" id="RHEA:46608"/>
        <dbReference type="Rhea" id="RHEA-COMP:11060"/>
        <dbReference type="Rhea" id="RHEA-COMP:11605"/>
        <dbReference type="ChEBI" id="CHEBI:15378"/>
        <dbReference type="ChEBI" id="CHEBI:30013"/>
        <dbReference type="ChEBI" id="CHEBI:30616"/>
        <dbReference type="ChEBI" id="CHEBI:61977"/>
        <dbReference type="ChEBI" id="CHEBI:456216"/>
        <dbReference type="EC" id="2.7.11.1"/>
    </reaction>
</comment>
<dbReference type="PANTHER" id="PTHR24363">
    <property type="entry name" value="SERINE/THREONINE PROTEIN KINASE"/>
    <property type="match status" value="1"/>
</dbReference>
<dbReference type="InterPro" id="IPR000719">
    <property type="entry name" value="Prot_kinase_dom"/>
</dbReference>
<keyword evidence="10" id="KW-0472">Membrane</keyword>
<evidence type="ECO:0000259" key="11">
    <source>
        <dbReference type="PROSITE" id="PS50011"/>
    </source>
</evidence>
<keyword evidence="4 9" id="KW-0547">Nucleotide-binding</keyword>
<dbReference type="Proteomes" id="UP000176451">
    <property type="component" value="Unassembled WGS sequence"/>
</dbReference>
<sequence>MPQLLRIGTVVDSMYEITGVIGSGAMGAVYQATDKLKGKSWALKELAPINPDPNDKMRFEREATMLANLDHPHLPKVHAYFDDNGKYYLVMDLIPGQNLSELLNQNHNHSGLPEWQIVKILHSTLDVMNFLHSQNPPIIFRDMKPDNLIVDQNGKIWLVDFGIAVFAQVVSTSVSTGQMQAVGTAAHGTPEYAAPEQALGANVQTDLYNLGTTMYYLATGEQPKSGQPLREVSAIRKDLSPILANTINWLARWSAKDRPQSVLEVQSKLNTNGSTLEHLRKTNSSDIEAFISGDKGWGKFDNNLLGPCTQLIEYLNNELYEHALKKIGQILSILGGFFSFILNNGFFSNNIDEENKRILEYRIFLMHCKINILLKLKSPKKAKSQVVQTLKRYKGVDEMFVLAEFYEQIDDLEYAKRIFKQIAEKHPKEPSAFQGLKRVEDKLEARKQKAKKSFLLRFQNISQRIKNIGFGIGRWFKKQFGWQSARNLLWAETYSCSILFMAYLIGVILGYVFHPGIQALPFYEIEVMIFDLIGYLLLFLTIIFVRIMIFDNCRGDRILAAVFSIIFGTLFYFVVIFCPSQLEYNENESPFDTSFFYAAEHICRKNNIAGYVRYTDDEFRDIVKKEADRIRYERDHKIKSKPLSSY</sequence>
<dbReference type="SUPFAM" id="SSF48452">
    <property type="entry name" value="TPR-like"/>
    <property type="match status" value="1"/>
</dbReference>
<evidence type="ECO:0000256" key="9">
    <source>
        <dbReference type="PROSITE-ProRule" id="PRU10141"/>
    </source>
</evidence>
<dbReference type="Gene3D" id="3.30.200.20">
    <property type="entry name" value="Phosphorylase Kinase, domain 1"/>
    <property type="match status" value="1"/>
</dbReference>
<dbReference type="PROSITE" id="PS00107">
    <property type="entry name" value="PROTEIN_KINASE_ATP"/>
    <property type="match status" value="1"/>
</dbReference>
<dbReference type="InterPro" id="IPR011009">
    <property type="entry name" value="Kinase-like_dom_sf"/>
</dbReference>
<dbReference type="EC" id="2.7.11.1" evidence="1"/>
<dbReference type="EMBL" id="MEZV01000056">
    <property type="protein sequence ID" value="OGD65563.1"/>
    <property type="molecule type" value="Genomic_DNA"/>
</dbReference>
<feature type="transmembrane region" description="Helical" evidence="10">
    <location>
        <begin position="557"/>
        <end position="577"/>
    </location>
</feature>
<evidence type="ECO:0000256" key="7">
    <source>
        <dbReference type="ARBA" id="ARBA00047899"/>
    </source>
</evidence>
<feature type="domain" description="Protein kinase" evidence="11">
    <location>
        <begin position="15"/>
        <end position="276"/>
    </location>
</feature>
<evidence type="ECO:0000256" key="1">
    <source>
        <dbReference type="ARBA" id="ARBA00012513"/>
    </source>
</evidence>
<dbReference type="STRING" id="1797469.A3F08_02735"/>
<evidence type="ECO:0000256" key="5">
    <source>
        <dbReference type="ARBA" id="ARBA00022777"/>
    </source>
</evidence>
<dbReference type="InterPro" id="IPR017441">
    <property type="entry name" value="Protein_kinase_ATP_BS"/>
</dbReference>